<dbReference type="RefSeq" id="WP_117968865.1">
    <property type="nucleotide sequence ID" value="NZ_JAJEQM010000022.1"/>
</dbReference>
<keyword evidence="1" id="KW-1133">Transmembrane helix</keyword>
<dbReference type="EMBL" id="JAJEQM010000022">
    <property type="protein sequence ID" value="MCC2211660.1"/>
    <property type="molecule type" value="Genomic_DNA"/>
</dbReference>
<comment type="caution">
    <text evidence="2">The sequence shown here is derived from an EMBL/GenBank/DDBJ whole genome shotgun (WGS) entry which is preliminary data.</text>
</comment>
<evidence type="ECO:0000256" key="1">
    <source>
        <dbReference type="SAM" id="Phobius"/>
    </source>
</evidence>
<keyword evidence="3" id="KW-1185">Reference proteome</keyword>
<evidence type="ECO:0000313" key="3">
    <source>
        <dbReference type="Proteomes" id="UP001198242"/>
    </source>
</evidence>
<name>A0AAE3JBE3_9FIRM</name>
<keyword evidence="1" id="KW-0472">Membrane</keyword>
<protein>
    <submittedName>
        <fullName evidence="2">DUF4446 family protein</fullName>
    </submittedName>
</protein>
<feature type="transmembrane region" description="Helical" evidence="1">
    <location>
        <begin position="6"/>
        <end position="29"/>
    </location>
</feature>
<dbReference type="InterPro" id="IPR027981">
    <property type="entry name" value="DUF4446"/>
</dbReference>
<keyword evidence="1" id="KW-0812">Transmembrane</keyword>
<reference evidence="2 3" key="1">
    <citation type="submission" date="2021-10" db="EMBL/GenBank/DDBJ databases">
        <title>Anaerobic single-cell dispensing facilitates the cultivation of human gut bacteria.</title>
        <authorList>
            <person name="Afrizal A."/>
        </authorList>
    </citation>
    <scope>NUCLEOTIDE SEQUENCE [LARGE SCALE GENOMIC DNA]</scope>
    <source>
        <strain evidence="2 3">CLA-AA-H232</strain>
    </source>
</reference>
<accession>A0AAE3JBE3</accession>
<evidence type="ECO:0000313" key="2">
    <source>
        <dbReference type="EMBL" id="MCC2211660.1"/>
    </source>
</evidence>
<dbReference type="AlphaFoldDB" id="A0AAE3JBE3"/>
<gene>
    <name evidence="2" type="ORF">LKE05_12800</name>
</gene>
<dbReference type="Pfam" id="PF14584">
    <property type="entry name" value="DUF4446"/>
    <property type="match status" value="1"/>
</dbReference>
<organism evidence="2 3">
    <name type="scientific">Hominilimicola fabiformis</name>
    <dbReference type="NCBI Taxonomy" id="2885356"/>
    <lineage>
        <taxon>Bacteria</taxon>
        <taxon>Bacillati</taxon>
        <taxon>Bacillota</taxon>
        <taxon>Clostridia</taxon>
        <taxon>Eubacteriales</taxon>
        <taxon>Oscillospiraceae</taxon>
        <taxon>Hominilimicola</taxon>
    </lineage>
</organism>
<dbReference type="Proteomes" id="UP001198242">
    <property type="component" value="Unassembled WGS sequence"/>
</dbReference>
<proteinExistence type="predicted"/>
<sequence length="168" mass="18424">MNIDTNTLIFIALAIMMILIVICFICNSINSSKINTLMDYSDEGDIIGALKDYYDKVDDLSKTVNDTSDAVLMSRLANCENDSNISLKKVAVVNFDAFDDVTGKLSFALAILNNNNDGIILTSLYGHNSCNTYVREIVGGQTPIKLLDEENAALENAKSKLKRTENNG</sequence>